<evidence type="ECO:0000259" key="12">
    <source>
        <dbReference type="Pfam" id="PF03600"/>
    </source>
</evidence>
<dbReference type="OrthoDB" id="9772058at2"/>
<evidence type="ECO:0000256" key="5">
    <source>
        <dbReference type="ARBA" id="ARBA00022989"/>
    </source>
</evidence>
<evidence type="ECO:0000313" key="14">
    <source>
        <dbReference type="Proteomes" id="UP000318017"/>
    </source>
</evidence>
<dbReference type="AlphaFoldDB" id="A0A518G9S9"/>
<evidence type="ECO:0000256" key="4">
    <source>
        <dbReference type="ARBA" id="ARBA00022692"/>
    </source>
</evidence>
<dbReference type="InterPro" id="IPR045016">
    <property type="entry name" value="NhaD-like"/>
</dbReference>
<dbReference type="InterPro" id="IPR004680">
    <property type="entry name" value="Cit_transptr-like_dom"/>
</dbReference>
<dbReference type="RefSeq" id="WP_145080283.1">
    <property type="nucleotide sequence ID" value="NZ_CP036298.1"/>
</dbReference>
<keyword evidence="5 11" id="KW-1133">Transmembrane helix</keyword>
<organism evidence="13 14">
    <name type="scientific">Aureliella helgolandensis</name>
    <dbReference type="NCBI Taxonomy" id="2527968"/>
    <lineage>
        <taxon>Bacteria</taxon>
        <taxon>Pseudomonadati</taxon>
        <taxon>Planctomycetota</taxon>
        <taxon>Planctomycetia</taxon>
        <taxon>Pirellulales</taxon>
        <taxon>Pirellulaceae</taxon>
        <taxon>Aureliella</taxon>
    </lineage>
</organism>
<keyword evidence="6" id="KW-0915">Sodium</keyword>
<keyword evidence="14" id="KW-1185">Reference proteome</keyword>
<evidence type="ECO:0000256" key="9">
    <source>
        <dbReference type="ARBA" id="ARBA00023201"/>
    </source>
</evidence>
<evidence type="ECO:0000256" key="2">
    <source>
        <dbReference type="ARBA" id="ARBA00022448"/>
    </source>
</evidence>
<keyword evidence="4 11" id="KW-0812">Transmembrane</keyword>
<evidence type="ECO:0000256" key="10">
    <source>
        <dbReference type="ARBA" id="ARBA00025753"/>
    </source>
</evidence>
<evidence type="ECO:0000256" key="1">
    <source>
        <dbReference type="ARBA" id="ARBA00004141"/>
    </source>
</evidence>
<feature type="transmembrane region" description="Helical" evidence="11">
    <location>
        <begin position="387"/>
        <end position="414"/>
    </location>
</feature>
<dbReference type="Proteomes" id="UP000318017">
    <property type="component" value="Chromosome"/>
</dbReference>
<protein>
    <submittedName>
        <fullName evidence="13">Na(+)/H(+) antiporter NhaD</fullName>
    </submittedName>
</protein>
<evidence type="ECO:0000313" key="13">
    <source>
        <dbReference type="EMBL" id="QDV25346.1"/>
    </source>
</evidence>
<comment type="subcellular location">
    <subcellularLocation>
        <location evidence="1">Membrane</location>
        <topology evidence="1">Multi-pass membrane protein</topology>
    </subcellularLocation>
</comment>
<keyword evidence="8 11" id="KW-0472">Membrane</keyword>
<dbReference type="EMBL" id="CP036298">
    <property type="protein sequence ID" value="QDV25346.1"/>
    <property type="molecule type" value="Genomic_DNA"/>
</dbReference>
<feature type="transmembrane region" description="Helical" evidence="11">
    <location>
        <begin position="124"/>
        <end position="152"/>
    </location>
</feature>
<gene>
    <name evidence="13" type="primary">nhaD_2</name>
    <name evidence="13" type="ORF">Q31a_36710</name>
</gene>
<reference evidence="13 14" key="1">
    <citation type="submission" date="2019-02" db="EMBL/GenBank/DDBJ databases">
        <title>Deep-cultivation of Planctomycetes and their phenomic and genomic characterization uncovers novel biology.</title>
        <authorList>
            <person name="Wiegand S."/>
            <person name="Jogler M."/>
            <person name="Boedeker C."/>
            <person name="Pinto D."/>
            <person name="Vollmers J."/>
            <person name="Rivas-Marin E."/>
            <person name="Kohn T."/>
            <person name="Peeters S.H."/>
            <person name="Heuer A."/>
            <person name="Rast P."/>
            <person name="Oberbeckmann S."/>
            <person name="Bunk B."/>
            <person name="Jeske O."/>
            <person name="Meyerdierks A."/>
            <person name="Storesund J.E."/>
            <person name="Kallscheuer N."/>
            <person name="Luecker S."/>
            <person name="Lage O.M."/>
            <person name="Pohl T."/>
            <person name="Merkel B.J."/>
            <person name="Hornburger P."/>
            <person name="Mueller R.-W."/>
            <person name="Bruemmer F."/>
            <person name="Labrenz M."/>
            <person name="Spormann A.M."/>
            <person name="Op den Camp H."/>
            <person name="Overmann J."/>
            <person name="Amann R."/>
            <person name="Jetten M.S.M."/>
            <person name="Mascher T."/>
            <person name="Medema M.H."/>
            <person name="Devos D.P."/>
            <person name="Kaster A.-K."/>
            <person name="Ovreas L."/>
            <person name="Rohde M."/>
            <person name="Galperin M.Y."/>
            <person name="Jogler C."/>
        </authorList>
    </citation>
    <scope>NUCLEOTIDE SEQUENCE [LARGE SCALE GENOMIC DNA]</scope>
    <source>
        <strain evidence="13 14">Q31a</strain>
    </source>
</reference>
<name>A0A518G9S9_9BACT</name>
<keyword evidence="2" id="KW-0813">Transport</keyword>
<dbReference type="GO" id="GO:0016020">
    <property type="term" value="C:membrane"/>
    <property type="evidence" value="ECO:0007669"/>
    <property type="project" value="UniProtKB-SubCell"/>
</dbReference>
<dbReference type="KEGG" id="ahel:Q31a_36710"/>
<dbReference type="PANTHER" id="PTHR43269:SF2">
    <property type="entry name" value="SODIUM_PROTON ANTIPORTER 1-RELATED"/>
    <property type="match status" value="1"/>
</dbReference>
<proteinExistence type="inferred from homology"/>
<feature type="transmembrane region" description="Helical" evidence="11">
    <location>
        <begin position="247"/>
        <end position="266"/>
    </location>
</feature>
<feature type="transmembrane region" description="Helical" evidence="11">
    <location>
        <begin position="353"/>
        <end position="375"/>
    </location>
</feature>
<feature type="transmembrane region" description="Helical" evidence="11">
    <location>
        <begin position="27"/>
        <end position="49"/>
    </location>
</feature>
<feature type="transmembrane region" description="Helical" evidence="11">
    <location>
        <begin position="164"/>
        <end position="183"/>
    </location>
</feature>
<feature type="transmembrane region" description="Helical" evidence="11">
    <location>
        <begin position="87"/>
        <end position="104"/>
    </location>
</feature>
<dbReference type="GO" id="GO:0006814">
    <property type="term" value="P:sodium ion transport"/>
    <property type="evidence" value="ECO:0007669"/>
    <property type="project" value="UniProtKB-KW"/>
</dbReference>
<dbReference type="NCBIfam" id="NF038006">
    <property type="entry name" value="NhaD_1"/>
    <property type="match status" value="1"/>
</dbReference>
<feature type="transmembrane region" description="Helical" evidence="11">
    <location>
        <begin position="426"/>
        <end position="443"/>
    </location>
</feature>
<evidence type="ECO:0000256" key="6">
    <source>
        <dbReference type="ARBA" id="ARBA00023053"/>
    </source>
</evidence>
<dbReference type="PANTHER" id="PTHR43269">
    <property type="entry name" value="SODIUM/PROTON ANTIPORTER 1-RELATED"/>
    <property type="match status" value="1"/>
</dbReference>
<keyword evidence="3" id="KW-0050">Antiport</keyword>
<evidence type="ECO:0000256" key="8">
    <source>
        <dbReference type="ARBA" id="ARBA00023136"/>
    </source>
</evidence>
<keyword evidence="7" id="KW-0406">Ion transport</keyword>
<comment type="similarity">
    <text evidence="10">Belongs to the NhaD Na(+)/H(+) (TC 2.A.62) antiporter family.</text>
</comment>
<feature type="domain" description="Citrate transporter-like" evidence="12">
    <location>
        <begin position="24"/>
        <end position="374"/>
    </location>
</feature>
<dbReference type="GO" id="GO:0015297">
    <property type="term" value="F:antiporter activity"/>
    <property type="evidence" value="ECO:0007669"/>
    <property type="project" value="UniProtKB-KW"/>
</dbReference>
<feature type="transmembrane region" description="Helical" evidence="11">
    <location>
        <begin position="318"/>
        <end position="341"/>
    </location>
</feature>
<feature type="transmembrane region" description="Helical" evidence="11">
    <location>
        <begin position="206"/>
        <end position="226"/>
    </location>
</feature>
<evidence type="ECO:0000256" key="11">
    <source>
        <dbReference type="SAM" id="Phobius"/>
    </source>
</evidence>
<keyword evidence="9" id="KW-0739">Sodium transport</keyword>
<evidence type="ECO:0000256" key="7">
    <source>
        <dbReference type="ARBA" id="ARBA00023065"/>
    </source>
</evidence>
<sequence>MIPLILCIFVLGYLAIALEHKLHINKAAPALFIGIVCWSLYVCNVGTLMPQDAIPGWFNEESLAEQVQNIPLHFAIENQHLLQTGEIASILFFLMGAMTIVELVDAHEGFAIVTNRIRTKRKSTLLWTIGLLTFFMSAVLDNLTTTIVMVSLLKKIVHQREDRLRFVGLVVIAANAGGAWTPIGDVTTTMLWIKHKIGTVEVMSELWLGSLVCLLVPLIGLTFLMRGNISGDFDAATAKDDKNIQPWHQWLFLILGLVGLLAVPVFKSTTHLPPYMGMLLSLSVLWIVSEFVSHTMDEATRSSTGVLAALRRVDMSSILFFLGILLAVGSLGAMGILRAAAEWLDSVLPNRDLVAVVIGLVSSVVDNVPLVAAGIEMYTLPINDPFWMLLAYCAGTGGSCLIIGSAAGVAAMGLEHVDFVWYLRKVAPWALLGYISGAIVVIVQQQM</sequence>
<evidence type="ECO:0000256" key="3">
    <source>
        <dbReference type="ARBA" id="ARBA00022449"/>
    </source>
</evidence>
<accession>A0A518G9S9</accession>
<dbReference type="Pfam" id="PF03600">
    <property type="entry name" value="CitMHS"/>
    <property type="match status" value="1"/>
</dbReference>